<dbReference type="Pfam" id="PF00512">
    <property type="entry name" value="HisKA"/>
    <property type="match status" value="1"/>
</dbReference>
<dbReference type="Gene3D" id="3.30.450.40">
    <property type="match status" value="1"/>
</dbReference>
<evidence type="ECO:0000313" key="8">
    <source>
        <dbReference type="Proteomes" id="UP000663292"/>
    </source>
</evidence>
<dbReference type="InterPro" id="IPR036097">
    <property type="entry name" value="HisK_dim/P_sf"/>
</dbReference>
<sequence>MTDAEVRDYFQDLYRLGSDTSASLEEKIEQAITIGRDRLDVDYGVLSHTGSGDYEVIGSTIQSGQYAAGSTHDLETTWCRHVVSDDETLVISDAGDSPYSDDIARDVTGLQCYVGASIVVDGDTYGTLCFSGDEPRPSAFGAEEKQFVELLTQWIGHEIERERHYRALDAQNERLNEFAGVLAHDLRNPLTGARGYTELAAESVSGPESDYLQTALDSLDRMETLITETLTLAKEGADVGEREPVQLSSVARVAWETVSPTTATLEISNDRTVQADRSRLRQLFENLFRNVEEHCDAGVVVTVEGTQDGFAVEDTGPGLPEEIAESLFGGAYGKGRRGLGLLIVERVASGHGWNGSVESDKTRTRFEFSGVGVVTDPPRPAD</sequence>
<dbReference type="PANTHER" id="PTHR43711:SF1">
    <property type="entry name" value="HISTIDINE KINASE 1"/>
    <property type="match status" value="1"/>
</dbReference>
<dbReference type="EC" id="2.7.13.3" evidence="2"/>
<dbReference type="RefSeq" id="WP_229121444.1">
    <property type="nucleotide sequence ID" value="NZ_CP064791.1"/>
</dbReference>
<gene>
    <name evidence="7" type="ORF">HSEST_2669</name>
</gene>
<evidence type="ECO:0000313" key="7">
    <source>
        <dbReference type="EMBL" id="QSG16178.1"/>
    </source>
</evidence>
<dbReference type="CDD" id="cd00082">
    <property type="entry name" value="HisKA"/>
    <property type="match status" value="1"/>
</dbReference>
<reference evidence="7 8" key="1">
    <citation type="submission" date="2020-11" db="EMBL/GenBank/DDBJ databases">
        <title>Carbohydrate-dependent, anaerobic sulfur respiration: A novel catabolism in halophilic archaea.</title>
        <authorList>
            <person name="Sorokin D.Y."/>
            <person name="Messina E."/>
            <person name="Smedile F."/>
            <person name="La Cono V."/>
            <person name="Hallsworth J.E."/>
            <person name="Yakimov M.M."/>
        </authorList>
    </citation>
    <scope>NUCLEOTIDE SEQUENCE [LARGE SCALE GENOMIC DNA]</scope>
    <source>
        <strain evidence="7 8">HSR-Est</strain>
    </source>
</reference>
<dbReference type="SMART" id="SM00388">
    <property type="entry name" value="HisKA"/>
    <property type="match status" value="1"/>
</dbReference>
<dbReference type="GO" id="GO:0000155">
    <property type="term" value="F:phosphorelay sensor kinase activity"/>
    <property type="evidence" value="ECO:0007669"/>
    <property type="project" value="InterPro"/>
</dbReference>
<evidence type="ECO:0000259" key="6">
    <source>
        <dbReference type="PROSITE" id="PS50109"/>
    </source>
</evidence>
<dbReference type="SMART" id="SM00065">
    <property type="entry name" value="GAF"/>
    <property type="match status" value="1"/>
</dbReference>
<dbReference type="SMART" id="SM00387">
    <property type="entry name" value="HATPase_c"/>
    <property type="match status" value="1"/>
</dbReference>
<dbReference type="Gene3D" id="1.10.287.130">
    <property type="match status" value="1"/>
</dbReference>
<keyword evidence="4 7" id="KW-0418">Kinase</keyword>
<protein>
    <recommendedName>
        <fullName evidence="2">histidine kinase</fullName>
        <ecNumber evidence="2">2.7.13.3</ecNumber>
    </recommendedName>
</protein>
<evidence type="ECO:0000256" key="1">
    <source>
        <dbReference type="ARBA" id="ARBA00000085"/>
    </source>
</evidence>
<feature type="domain" description="Histidine kinase" evidence="6">
    <location>
        <begin position="181"/>
        <end position="381"/>
    </location>
</feature>
<name>A0A897NTN5_9EURY</name>
<dbReference type="InterPro" id="IPR003661">
    <property type="entry name" value="HisK_dim/P_dom"/>
</dbReference>
<dbReference type="AlphaFoldDB" id="A0A897NTN5"/>
<organism evidence="7 8">
    <name type="scientific">Halapricum desulfuricans</name>
    <dbReference type="NCBI Taxonomy" id="2841257"/>
    <lineage>
        <taxon>Archaea</taxon>
        <taxon>Methanobacteriati</taxon>
        <taxon>Methanobacteriota</taxon>
        <taxon>Stenosarchaea group</taxon>
        <taxon>Halobacteria</taxon>
        <taxon>Halobacteriales</taxon>
        <taxon>Haloarculaceae</taxon>
        <taxon>Halapricum</taxon>
    </lineage>
</organism>
<keyword evidence="8" id="KW-1185">Reference proteome</keyword>
<dbReference type="InterPro" id="IPR003018">
    <property type="entry name" value="GAF"/>
</dbReference>
<evidence type="ECO:0000256" key="3">
    <source>
        <dbReference type="ARBA" id="ARBA00022679"/>
    </source>
</evidence>
<evidence type="ECO:0000256" key="2">
    <source>
        <dbReference type="ARBA" id="ARBA00012438"/>
    </source>
</evidence>
<dbReference type="InterPro" id="IPR003594">
    <property type="entry name" value="HATPase_dom"/>
</dbReference>
<dbReference type="PANTHER" id="PTHR43711">
    <property type="entry name" value="TWO-COMPONENT HISTIDINE KINASE"/>
    <property type="match status" value="1"/>
</dbReference>
<dbReference type="Pfam" id="PF01590">
    <property type="entry name" value="GAF"/>
    <property type="match status" value="1"/>
</dbReference>
<dbReference type="InterPro" id="IPR050736">
    <property type="entry name" value="Sensor_HK_Regulatory"/>
</dbReference>
<dbReference type="InterPro" id="IPR005467">
    <property type="entry name" value="His_kinase_dom"/>
</dbReference>
<evidence type="ECO:0000256" key="5">
    <source>
        <dbReference type="ARBA" id="ARBA00023012"/>
    </source>
</evidence>
<dbReference type="Proteomes" id="UP000663292">
    <property type="component" value="Chromosome"/>
</dbReference>
<evidence type="ECO:0000256" key="4">
    <source>
        <dbReference type="ARBA" id="ARBA00022777"/>
    </source>
</evidence>
<proteinExistence type="predicted"/>
<dbReference type="GeneID" id="68859301"/>
<dbReference type="Gene3D" id="3.30.565.10">
    <property type="entry name" value="Histidine kinase-like ATPase, C-terminal domain"/>
    <property type="match status" value="1"/>
</dbReference>
<dbReference type="InterPro" id="IPR029016">
    <property type="entry name" value="GAF-like_dom_sf"/>
</dbReference>
<keyword evidence="5" id="KW-0902">Two-component regulatory system</keyword>
<dbReference type="Pfam" id="PF02518">
    <property type="entry name" value="HATPase_c"/>
    <property type="match status" value="1"/>
</dbReference>
<keyword evidence="3" id="KW-0808">Transferase</keyword>
<dbReference type="PROSITE" id="PS50109">
    <property type="entry name" value="HIS_KIN"/>
    <property type="match status" value="1"/>
</dbReference>
<dbReference type="SUPFAM" id="SSF55781">
    <property type="entry name" value="GAF domain-like"/>
    <property type="match status" value="1"/>
</dbReference>
<dbReference type="InterPro" id="IPR036890">
    <property type="entry name" value="HATPase_C_sf"/>
</dbReference>
<dbReference type="SUPFAM" id="SSF47384">
    <property type="entry name" value="Homodimeric domain of signal transducing histidine kinase"/>
    <property type="match status" value="1"/>
</dbReference>
<comment type="catalytic activity">
    <reaction evidence="1">
        <text>ATP + protein L-histidine = ADP + protein N-phospho-L-histidine.</text>
        <dbReference type="EC" id="2.7.13.3"/>
    </reaction>
</comment>
<dbReference type="EMBL" id="CP064791">
    <property type="protein sequence ID" value="QSG16178.1"/>
    <property type="molecule type" value="Genomic_DNA"/>
</dbReference>
<dbReference type="SUPFAM" id="SSF55874">
    <property type="entry name" value="ATPase domain of HSP90 chaperone/DNA topoisomerase II/histidine kinase"/>
    <property type="match status" value="1"/>
</dbReference>
<accession>A0A897NTN5</accession>